<feature type="transmembrane region" description="Helical" evidence="6">
    <location>
        <begin position="468"/>
        <end position="487"/>
    </location>
</feature>
<dbReference type="Pfam" id="PF13567">
    <property type="entry name" value="DUF4131"/>
    <property type="match status" value="1"/>
</dbReference>
<dbReference type="InterPro" id="IPR004477">
    <property type="entry name" value="ComEC_N"/>
</dbReference>
<feature type="transmembrane region" description="Helical" evidence="6">
    <location>
        <begin position="371"/>
        <end position="391"/>
    </location>
</feature>
<dbReference type="NCBIfam" id="TIGR00360">
    <property type="entry name" value="ComEC_N-term"/>
    <property type="match status" value="1"/>
</dbReference>
<dbReference type="SMART" id="SM00849">
    <property type="entry name" value="Lactamase_B"/>
    <property type="match status" value="1"/>
</dbReference>
<feature type="transmembrane region" description="Helical" evidence="6">
    <location>
        <begin position="345"/>
        <end position="364"/>
    </location>
</feature>
<keyword evidence="9" id="KW-1185">Reference proteome</keyword>
<keyword evidence="2" id="KW-1003">Cell membrane</keyword>
<accession>A0A8H2JQT1</accession>
<dbReference type="GO" id="GO:0030420">
    <property type="term" value="P:establishment of competence for transformation"/>
    <property type="evidence" value="ECO:0007669"/>
    <property type="project" value="InterPro"/>
</dbReference>
<dbReference type="RefSeq" id="WP_138621132.1">
    <property type="nucleotide sequence ID" value="NZ_SZVP01000003.1"/>
</dbReference>
<gene>
    <name evidence="8" type="ORF">FCS21_05220</name>
</gene>
<evidence type="ECO:0000256" key="2">
    <source>
        <dbReference type="ARBA" id="ARBA00022475"/>
    </source>
</evidence>
<evidence type="ECO:0000313" key="8">
    <source>
        <dbReference type="EMBL" id="TMM46363.1"/>
    </source>
</evidence>
<evidence type="ECO:0000256" key="3">
    <source>
        <dbReference type="ARBA" id="ARBA00022692"/>
    </source>
</evidence>
<feature type="transmembrane region" description="Helical" evidence="6">
    <location>
        <begin position="499"/>
        <end position="521"/>
    </location>
</feature>
<comment type="subcellular location">
    <subcellularLocation>
        <location evidence="1">Cell membrane</location>
        <topology evidence="1">Multi-pass membrane protein</topology>
    </subcellularLocation>
</comment>
<dbReference type="InterPro" id="IPR001279">
    <property type="entry name" value="Metallo-B-lactamas"/>
</dbReference>
<keyword evidence="3 6" id="KW-0812">Transmembrane</keyword>
<dbReference type="PANTHER" id="PTHR30619">
    <property type="entry name" value="DNA INTERNALIZATION/COMPETENCE PROTEIN COMEC/REC2"/>
    <property type="match status" value="1"/>
</dbReference>
<dbReference type="PANTHER" id="PTHR30619:SF1">
    <property type="entry name" value="RECOMBINATION PROTEIN 2"/>
    <property type="match status" value="1"/>
</dbReference>
<dbReference type="GO" id="GO:0005886">
    <property type="term" value="C:plasma membrane"/>
    <property type="evidence" value="ECO:0007669"/>
    <property type="project" value="UniProtKB-SubCell"/>
</dbReference>
<dbReference type="EMBL" id="SZVP01000003">
    <property type="protein sequence ID" value="TMM46363.1"/>
    <property type="molecule type" value="Genomic_DNA"/>
</dbReference>
<dbReference type="InterPro" id="IPR035681">
    <property type="entry name" value="ComA-like_MBL"/>
</dbReference>
<evidence type="ECO:0000256" key="6">
    <source>
        <dbReference type="SAM" id="Phobius"/>
    </source>
</evidence>
<dbReference type="AlphaFoldDB" id="A0A8H2JQT1"/>
<feature type="transmembrane region" description="Helical" evidence="6">
    <location>
        <begin position="6"/>
        <end position="39"/>
    </location>
</feature>
<dbReference type="OrthoDB" id="9761531at2"/>
<dbReference type="Gene3D" id="3.60.15.10">
    <property type="entry name" value="Ribonuclease Z/Hydroxyacylglutathione hydrolase-like"/>
    <property type="match status" value="1"/>
</dbReference>
<comment type="caution">
    <text evidence="8">The sequence shown here is derived from an EMBL/GenBank/DDBJ whole genome shotgun (WGS) entry which is preliminary data.</text>
</comment>
<dbReference type="Pfam" id="PF03772">
    <property type="entry name" value="Competence"/>
    <property type="match status" value="1"/>
</dbReference>
<dbReference type="InterPro" id="IPR004797">
    <property type="entry name" value="Competence_ComEC/Rec2"/>
</dbReference>
<reference evidence="8 9" key="1">
    <citation type="submission" date="2019-05" db="EMBL/GenBank/DDBJ databases">
        <title>Colwellia ponticola sp. nov., isolated from seawater.</title>
        <authorList>
            <person name="Yoon J.-H."/>
        </authorList>
    </citation>
    <scope>NUCLEOTIDE SEQUENCE [LARGE SCALE GENOMIC DNA]</scope>
    <source>
        <strain evidence="8 9">OISW-25</strain>
    </source>
</reference>
<protein>
    <submittedName>
        <fullName evidence="8">DNA internalization-related competence protein ComEC/Rec2</fullName>
    </submittedName>
</protein>
<evidence type="ECO:0000313" key="9">
    <source>
        <dbReference type="Proteomes" id="UP000307702"/>
    </source>
</evidence>
<sequence length="851" mass="95590">MDWWLLTFFLGAILSLFLAEVPTIFQLFLLLCLAIAFYFHKKLRSSVGFCLGALWILTQAYLYHSQLPKLVIDLVQDKQSFFVEGEVLNIQVNPLNVLSENVTTTTSRSNQHKSQQHGVTKRFNLLVKKINEEPLNTPFIIRLSWQKSTIDLAQGQKIIVNVKLKPVHGLANVGTFNYVSWLKANNIVATGYVVNPPKKNSQDVTSDNKKNVLPTNSTVRQGLFDQYLGLSPSHELTPILLALTFGERSLLNDEHWRVLQATGTSHLIAISGLHIGLLAGSTFFMVMFIVHKLPLNNPRWQRINMRYIAIAVSMLLATFYAYLAGFSLPTQRALVMLNLYWCSRLVGIHFSVKRLLLITLFIILMISPFSLLTASFWLSFYAVAIIFVTLWRFKSWLYQGSAPWRFLKSLLIIQLALTLMLMPITALFFQQMSLVSLLANLIAVPWMSAVSIPTALLSVLLMPFSEQLSQWLMMLSLQSLSWLWYFLDLLSNIPHAMVVLSLEQQLCIVVFGVLIFVMLYLSPFIVNKVIQKSAMSLVVLVALVLMTSLVSGYLRSSQEQTLIVTEQGPLTQKFTPWQVVFFDVGQGLSVLITRNKQAILYDTGAAYPSGFTLSEAVILPYLQYSAIKKLDKVILSHSDNDHAGGIGALLENITIDEVISNDKGILNAISKPLVSNQSLVSDNMLSDCHAKQSLSWQGLTFDVLSPLVPESSDAVLNQGKQKNDDSCVILITDRLGHKLLLTGDISAKIEQQLLTRYPLLQVDILQVPHHGSKTSSSQAFIEQLSPRVALVSAGYLNRWRMPVTAVSERYRANNIKLLTSAELGQVIITINESGIIKRSYVEDLRPFWFSH</sequence>
<keyword evidence="4 6" id="KW-1133">Transmembrane helix</keyword>
<dbReference type="Pfam" id="PF00753">
    <property type="entry name" value="Lactamase_B"/>
    <property type="match status" value="1"/>
</dbReference>
<proteinExistence type="predicted"/>
<dbReference type="InterPro" id="IPR052159">
    <property type="entry name" value="Competence_DNA_uptake"/>
</dbReference>
<dbReference type="InterPro" id="IPR036866">
    <property type="entry name" value="RibonucZ/Hydroxyglut_hydro"/>
</dbReference>
<dbReference type="CDD" id="cd07731">
    <property type="entry name" value="ComA-like_MBL-fold"/>
    <property type="match status" value="1"/>
</dbReference>
<feature type="transmembrane region" description="Helical" evidence="6">
    <location>
        <begin position="267"/>
        <end position="291"/>
    </location>
</feature>
<dbReference type="NCBIfam" id="TIGR00361">
    <property type="entry name" value="ComEC_Rec2"/>
    <property type="match status" value="1"/>
</dbReference>
<dbReference type="InterPro" id="IPR025405">
    <property type="entry name" value="DUF4131"/>
</dbReference>
<evidence type="ECO:0000256" key="5">
    <source>
        <dbReference type="ARBA" id="ARBA00023136"/>
    </source>
</evidence>
<evidence type="ECO:0000256" key="1">
    <source>
        <dbReference type="ARBA" id="ARBA00004651"/>
    </source>
</evidence>
<feature type="domain" description="Metallo-beta-lactamase" evidence="7">
    <location>
        <begin position="586"/>
        <end position="795"/>
    </location>
</feature>
<feature type="transmembrane region" description="Helical" evidence="6">
    <location>
        <begin position="441"/>
        <end position="462"/>
    </location>
</feature>
<feature type="transmembrane region" description="Helical" evidence="6">
    <location>
        <begin position="533"/>
        <end position="554"/>
    </location>
</feature>
<dbReference type="SUPFAM" id="SSF56281">
    <property type="entry name" value="Metallo-hydrolase/oxidoreductase"/>
    <property type="match status" value="1"/>
</dbReference>
<feature type="transmembrane region" description="Helical" evidence="6">
    <location>
        <begin position="303"/>
        <end position="325"/>
    </location>
</feature>
<feature type="transmembrane region" description="Helical" evidence="6">
    <location>
        <begin position="411"/>
        <end position="429"/>
    </location>
</feature>
<dbReference type="Proteomes" id="UP000307702">
    <property type="component" value="Unassembled WGS sequence"/>
</dbReference>
<evidence type="ECO:0000256" key="4">
    <source>
        <dbReference type="ARBA" id="ARBA00022989"/>
    </source>
</evidence>
<evidence type="ECO:0000259" key="7">
    <source>
        <dbReference type="SMART" id="SM00849"/>
    </source>
</evidence>
<name>A0A8H2JQT1_9GAMM</name>
<organism evidence="8 9">
    <name type="scientific">Colwellia ponticola</name>
    <dbReference type="NCBI Taxonomy" id="2304625"/>
    <lineage>
        <taxon>Bacteria</taxon>
        <taxon>Pseudomonadati</taxon>
        <taxon>Pseudomonadota</taxon>
        <taxon>Gammaproteobacteria</taxon>
        <taxon>Alteromonadales</taxon>
        <taxon>Colwelliaceae</taxon>
        <taxon>Colwellia</taxon>
    </lineage>
</organism>
<keyword evidence="5 6" id="KW-0472">Membrane</keyword>